<evidence type="ECO:0000313" key="3">
    <source>
        <dbReference type="Proteomes" id="UP000237222"/>
    </source>
</evidence>
<dbReference type="RefSeq" id="WP_146047814.1">
    <property type="nucleotide sequence ID" value="NZ_PQGG01000003.1"/>
</dbReference>
<name>A0A2S4HL13_9GAMM</name>
<evidence type="ECO:0000256" key="1">
    <source>
        <dbReference type="SAM" id="MobiDB-lite"/>
    </source>
</evidence>
<dbReference type="EMBL" id="PQGG01000003">
    <property type="protein sequence ID" value="POP54619.1"/>
    <property type="molecule type" value="Genomic_DNA"/>
</dbReference>
<comment type="caution">
    <text evidence="2">The sequence shown here is derived from an EMBL/GenBank/DDBJ whole genome shotgun (WGS) entry which is preliminary data.</text>
</comment>
<sequence length="122" mass="13726">MLQKQLQEEHKALDKKFKFITDLQALMTKYDQSTEDLLAILSSASATPVSKRGRKPGIKKSTAKVSASSALKKPRKKAAPRPLRTFKHPKSGEVTETRAPQVDKVIKAWAKELKVDWRSLEV</sequence>
<gene>
    <name evidence="2" type="ORF">C0068_01180</name>
</gene>
<feature type="region of interest" description="Disordered" evidence="1">
    <location>
        <begin position="46"/>
        <end position="98"/>
    </location>
</feature>
<dbReference type="OrthoDB" id="5739682at2"/>
<protein>
    <submittedName>
        <fullName evidence="2">Uncharacterized protein</fullName>
    </submittedName>
</protein>
<reference evidence="2" key="1">
    <citation type="submission" date="2018-01" db="EMBL/GenBank/DDBJ databases">
        <authorList>
            <person name="Yu X.-D."/>
        </authorList>
    </citation>
    <scope>NUCLEOTIDE SEQUENCE</scope>
    <source>
        <strain evidence="2">ZX-21</strain>
    </source>
</reference>
<proteinExistence type="predicted"/>
<evidence type="ECO:0000313" key="2">
    <source>
        <dbReference type="EMBL" id="POP54619.1"/>
    </source>
</evidence>
<organism evidence="2 3">
    <name type="scientific">Zhongshania marina</name>
    <dbReference type="NCBI Taxonomy" id="2304603"/>
    <lineage>
        <taxon>Bacteria</taxon>
        <taxon>Pseudomonadati</taxon>
        <taxon>Pseudomonadota</taxon>
        <taxon>Gammaproteobacteria</taxon>
        <taxon>Cellvibrionales</taxon>
        <taxon>Spongiibacteraceae</taxon>
        <taxon>Zhongshania</taxon>
    </lineage>
</organism>
<accession>A0A2S4HL13</accession>
<dbReference type="Proteomes" id="UP000237222">
    <property type="component" value="Unassembled WGS sequence"/>
</dbReference>
<dbReference type="AlphaFoldDB" id="A0A2S4HL13"/>
<feature type="compositionally biased region" description="Basic residues" evidence="1">
    <location>
        <begin position="72"/>
        <end position="89"/>
    </location>
</feature>
<feature type="compositionally biased region" description="Basic residues" evidence="1">
    <location>
        <begin position="51"/>
        <end position="62"/>
    </location>
</feature>